<evidence type="ECO:0000313" key="1">
    <source>
        <dbReference type="EMBL" id="MCH4812841.1"/>
    </source>
</evidence>
<dbReference type="Proteomes" id="UP001320609">
    <property type="component" value="Unassembled WGS sequence"/>
</dbReference>
<dbReference type="RefSeq" id="WP_240719135.1">
    <property type="nucleotide sequence ID" value="NZ_JAKVTW010000013.1"/>
</dbReference>
<name>A0ABS9S9Q5_9GAMM</name>
<gene>
    <name evidence="1" type="ORF">MLE19_16015</name>
</gene>
<reference evidence="1 2" key="1">
    <citation type="submission" date="2022-03" db="EMBL/GenBank/DDBJ databases">
        <title>Genomic signatures underlying metal tolerance in selected Arctic bacterial isolates.</title>
        <authorList>
            <person name="Thomas F.A."/>
            <person name="Venkatachalam S."/>
            <person name="Krishnan K.P."/>
        </authorList>
    </citation>
    <scope>NUCLEOTIDE SEQUENCE [LARGE SCALE GENOMIC DNA]</scope>
    <source>
        <strain evidence="1 2">HM116</strain>
    </source>
</reference>
<dbReference type="EMBL" id="JAKVTW010000013">
    <property type="protein sequence ID" value="MCH4812841.1"/>
    <property type="molecule type" value="Genomic_DNA"/>
</dbReference>
<protein>
    <submittedName>
        <fullName evidence="1">Uncharacterized protein</fullName>
    </submittedName>
</protein>
<comment type="caution">
    <text evidence="1">The sequence shown here is derived from an EMBL/GenBank/DDBJ whole genome shotgun (WGS) entry which is preliminary data.</text>
</comment>
<evidence type="ECO:0000313" key="2">
    <source>
        <dbReference type="Proteomes" id="UP001320609"/>
    </source>
</evidence>
<proteinExistence type="predicted"/>
<organism evidence="1 2">
    <name type="scientific">Vreelandella neptunia</name>
    <dbReference type="NCBI Taxonomy" id="115551"/>
    <lineage>
        <taxon>Bacteria</taxon>
        <taxon>Pseudomonadati</taxon>
        <taxon>Pseudomonadota</taxon>
        <taxon>Gammaproteobacteria</taxon>
        <taxon>Oceanospirillales</taxon>
        <taxon>Halomonadaceae</taxon>
        <taxon>Vreelandella</taxon>
    </lineage>
</organism>
<sequence length="117" mass="13539">MNIKVRVLGAIVVSVIGGLVVASEQEVMTPEEYCNTYFNSTVIMELRQESIKSQKSEVSIISKSHYNNRDIELVNTLVEEAFRFPYTNDYSMKNKFKKEFKQLSIKNCLDYKKDKAI</sequence>
<keyword evidence="2" id="KW-1185">Reference proteome</keyword>
<accession>A0ABS9S9Q5</accession>